<protein>
    <submittedName>
        <fullName evidence="1">Uncharacterized protein</fullName>
    </submittedName>
</protein>
<dbReference type="Proteomes" id="UP001193389">
    <property type="component" value="Chromosome"/>
</dbReference>
<evidence type="ECO:0000313" key="1">
    <source>
        <dbReference type="EMBL" id="BBE17673.1"/>
    </source>
</evidence>
<keyword evidence="2" id="KW-1185">Reference proteome</keyword>
<name>A0A5K7S7Z2_9BACT</name>
<accession>A0A5K7S7Z2</accession>
<dbReference type="KEGG" id="anf:AQPE_1830"/>
<sequence>MEWFIFGYKESLNGKTFKNISVGSNSYLIHTNGRFEPEAYR</sequence>
<dbReference type="AlphaFoldDB" id="A0A5K7S7Z2"/>
<organism evidence="1 2">
    <name type="scientific">Aquipluma nitroreducens</name>
    <dbReference type="NCBI Taxonomy" id="2010828"/>
    <lineage>
        <taxon>Bacteria</taxon>
        <taxon>Pseudomonadati</taxon>
        <taxon>Bacteroidota</taxon>
        <taxon>Bacteroidia</taxon>
        <taxon>Marinilabiliales</taxon>
        <taxon>Prolixibacteraceae</taxon>
        <taxon>Aquipluma</taxon>
    </lineage>
</organism>
<dbReference type="EMBL" id="AP018694">
    <property type="protein sequence ID" value="BBE17673.1"/>
    <property type="molecule type" value="Genomic_DNA"/>
</dbReference>
<reference evidence="1" key="1">
    <citation type="journal article" date="2020" name="Int. J. Syst. Evol. Microbiol.">
        <title>Aquipluma nitroreducens gen. nov. sp. nov., a novel facultatively anaerobic bacterium isolated from a freshwater lake.</title>
        <authorList>
            <person name="Watanabe M."/>
            <person name="Kojima H."/>
            <person name="Fukui M."/>
        </authorList>
    </citation>
    <scope>NUCLEOTIDE SEQUENCE</scope>
    <source>
        <strain evidence="1">MeG22</strain>
    </source>
</reference>
<gene>
    <name evidence="1" type="ORF">AQPE_1830</name>
</gene>
<proteinExistence type="predicted"/>
<evidence type="ECO:0000313" key="2">
    <source>
        <dbReference type="Proteomes" id="UP001193389"/>
    </source>
</evidence>